<keyword evidence="3" id="KW-0732">Signal</keyword>
<feature type="compositionally biased region" description="Acidic residues" evidence="1">
    <location>
        <begin position="590"/>
        <end position="613"/>
    </location>
</feature>
<name>A0A8B7P2J2_HYAAZ</name>
<dbReference type="AlphaFoldDB" id="A0A8B7P2J2"/>
<feature type="chain" id="PRO_5034282571" evidence="3">
    <location>
        <begin position="23"/>
        <end position="613"/>
    </location>
</feature>
<feature type="signal peptide" evidence="3">
    <location>
        <begin position="1"/>
        <end position="22"/>
    </location>
</feature>
<keyword evidence="2" id="KW-0472">Membrane</keyword>
<reference evidence="5" key="1">
    <citation type="submission" date="2025-08" db="UniProtKB">
        <authorList>
            <consortium name="RefSeq"/>
        </authorList>
    </citation>
    <scope>IDENTIFICATION</scope>
    <source>
        <tissue evidence="5">Whole organism</tissue>
    </source>
</reference>
<protein>
    <submittedName>
        <fullName evidence="5">Uncharacterized protein LOC108676632</fullName>
    </submittedName>
</protein>
<keyword evidence="2" id="KW-1133">Transmembrane helix</keyword>
<evidence type="ECO:0000256" key="2">
    <source>
        <dbReference type="SAM" id="Phobius"/>
    </source>
</evidence>
<feature type="compositionally biased region" description="Polar residues" evidence="1">
    <location>
        <begin position="472"/>
        <end position="485"/>
    </location>
</feature>
<gene>
    <name evidence="5" type="primary">LOC108676632</name>
</gene>
<keyword evidence="4" id="KW-1185">Reference proteome</keyword>
<proteinExistence type="predicted"/>
<accession>A0A8B7P2J2</accession>
<evidence type="ECO:0000256" key="1">
    <source>
        <dbReference type="SAM" id="MobiDB-lite"/>
    </source>
</evidence>
<feature type="compositionally biased region" description="Pro residues" evidence="1">
    <location>
        <begin position="429"/>
        <end position="441"/>
    </location>
</feature>
<evidence type="ECO:0000256" key="3">
    <source>
        <dbReference type="SAM" id="SignalP"/>
    </source>
</evidence>
<dbReference type="Proteomes" id="UP000694843">
    <property type="component" value="Unplaced"/>
</dbReference>
<evidence type="ECO:0000313" key="4">
    <source>
        <dbReference type="Proteomes" id="UP000694843"/>
    </source>
</evidence>
<keyword evidence="2" id="KW-0812">Transmembrane</keyword>
<dbReference type="RefSeq" id="XP_018020237.1">
    <property type="nucleotide sequence ID" value="XM_018164748.2"/>
</dbReference>
<dbReference type="GeneID" id="108676632"/>
<dbReference type="KEGG" id="hazt:108676632"/>
<organism evidence="4 5">
    <name type="scientific">Hyalella azteca</name>
    <name type="common">Amphipod</name>
    <dbReference type="NCBI Taxonomy" id="294128"/>
    <lineage>
        <taxon>Eukaryota</taxon>
        <taxon>Metazoa</taxon>
        <taxon>Ecdysozoa</taxon>
        <taxon>Arthropoda</taxon>
        <taxon>Crustacea</taxon>
        <taxon>Multicrustacea</taxon>
        <taxon>Malacostraca</taxon>
        <taxon>Eumalacostraca</taxon>
        <taxon>Peracarida</taxon>
        <taxon>Amphipoda</taxon>
        <taxon>Senticaudata</taxon>
        <taxon>Talitrida</taxon>
        <taxon>Talitroidea</taxon>
        <taxon>Hyalellidae</taxon>
        <taxon>Hyalella</taxon>
    </lineage>
</organism>
<feature type="region of interest" description="Disordered" evidence="1">
    <location>
        <begin position="384"/>
        <end position="613"/>
    </location>
</feature>
<feature type="transmembrane region" description="Helical" evidence="2">
    <location>
        <begin position="329"/>
        <end position="354"/>
    </location>
</feature>
<sequence length="613" mass="67549">MAVGKIWFVLVLSMLSTHLAVATTVKLNEIGPCCSSHCSIGEYNNATKKCPQERHPNYTCNLENCQIAYDQLVIYYSSEEQKLYDTLHILNARTVKLYNSHIADKLEFTNVSLISTVNEGRSGFDSLILVNSFITNITFTELKFLKLNNSSADVVKLSNLSEMDILDESSIKELEATISSSKSTFSESLIESISKLSVIGTAKLNVINMKINSVGEIDIYENTIVNISSLMIPRVKVLLVKSQNVELDNVTIEEIPDGAVNIYGKLHIQNSVLSNVHGEGIVIQGSGKLVAKNVSFNGKLISFALEGMHTENSNISLGRLCLSSSYSAMTFWIVISVLILLIAIFGVMTAFLIWKKRSSAECEVQVESSMKSRKLSERGLANLYTPPAHKEEIPMGLPKSQTESDGVSDPKEDLPSPPPTSQTTMHQPRFPPPIPPPPQPPQEKQNSLVEDEYTDVENNVNPTVLKTPLPPHQSSLHQALTSALHKSNKIETPQVREPTVPAPNPKPSVLQKPVVPMFPIKPLASNPLLNPTQPRNHRNDEAFPPPPPLDSLPPSHHYIGRSKPLPPPRKGSGISLPPVDFVPVNQNDQSDLEPVYEDTAVEEPLYAEDEIET</sequence>
<dbReference type="OrthoDB" id="10645375at2759"/>
<evidence type="ECO:0000313" key="5">
    <source>
        <dbReference type="RefSeq" id="XP_018020237.1"/>
    </source>
</evidence>